<comment type="caution">
    <text evidence="4">The sequence shown here is derived from an EMBL/GenBank/DDBJ whole genome shotgun (WGS) entry which is preliminary data.</text>
</comment>
<evidence type="ECO:0000313" key="5">
    <source>
        <dbReference type="Proteomes" id="UP001589818"/>
    </source>
</evidence>
<gene>
    <name evidence="4" type="ORF">ACFFJ8_04080</name>
</gene>
<reference evidence="4 5" key="1">
    <citation type="submission" date="2024-09" db="EMBL/GenBank/DDBJ databases">
        <authorList>
            <person name="Sun Q."/>
            <person name="Mori K."/>
        </authorList>
    </citation>
    <scope>NUCLEOTIDE SEQUENCE [LARGE SCALE GENOMIC DNA]</scope>
    <source>
        <strain evidence="4 5">CCM 4839</strain>
    </source>
</reference>
<protein>
    <submittedName>
        <fullName evidence="4">Beta-galactosidase</fullName>
        <ecNumber evidence="4">3.2.1.23</ecNumber>
    </submittedName>
</protein>
<sequence length="405" mass="45303">MLTGCQKDANVEVDPSEKTFPIGLWVSPPLDQITMERYAEIKESGINFISGFTEHLGGEKAIKQALDYAEANGIKMLVRDPRLDALTEETMGELASIVSAYSDHPAYMGQMVDDEPSMNEYKALAPLAEAYRKQVPGGIPFVNLFPTYASLEQKGGDYRSYLDEYFDTYKPEVLSYDHYPFLKKAEDGTAGITEDYFYNLELIRQKSLEQSVPFWLFIQTLSFNNSHRDPSGEEILWQVYTSLAYGAKGIQYFTYWTPQSGAETFGPAMIDLDGNRTKHYDEVKSVNADITRFASRLLDWTSLGVTHYPSNPPLIEATSADTQVVSGIAGDAVIIGYFKDEDGNKKAIVVNGSYEKEAVTKLTLDPSIDKLTLWDEAEPRETAVEDNRLTLNLAPGAGVLVEFWE</sequence>
<evidence type="ECO:0000313" key="4">
    <source>
        <dbReference type="EMBL" id="MFC0390553.1"/>
    </source>
</evidence>
<dbReference type="InterPro" id="IPR013529">
    <property type="entry name" value="Glyco_hydro_42_N"/>
</dbReference>
<accession>A0ABV6J6U6</accession>
<keyword evidence="5" id="KW-1185">Reference proteome</keyword>
<name>A0ABV6J6U6_9BACL</name>
<evidence type="ECO:0000259" key="3">
    <source>
        <dbReference type="Pfam" id="PF02449"/>
    </source>
</evidence>
<proteinExistence type="predicted"/>
<dbReference type="EC" id="3.2.1.23" evidence="4"/>
<dbReference type="Gene3D" id="3.20.20.80">
    <property type="entry name" value="Glycosidases"/>
    <property type="match status" value="1"/>
</dbReference>
<dbReference type="GO" id="GO:0004565">
    <property type="term" value="F:beta-galactosidase activity"/>
    <property type="evidence" value="ECO:0007669"/>
    <property type="project" value="UniProtKB-EC"/>
</dbReference>
<evidence type="ECO:0000256" key="1">
    <source>
        <dbReference type="ARBA" id="ARBA00022801"/>
    </source>
</evidence>
<dbReference type="InterPro" id="IPR017853">
    <property type="entry name" value="GH"/>
</dbReference>
<dbReference type="Proteomes" id="UP001589818">
    <property type="component" value="Unassembled WGS sequence"/>
</dbReference>
<organism evidence="4 5">
    <name type="scientific">Paenibacillus mendelii</name>
    <dbReference type="NCBI Taxonomy" id="206163"/>
    <lineage>
        <taxon>Bacteria</taxon>
        <taxon>Bacillati</taxon>
        <taxon>Bacillota</taxon>
        <taxon>Bacilli</taxon>
        <taxon>Bacillales</taxon>
        <taxon>Paenibacillaceae</taxon>
        <taxon>Paenibacillus</taxon>
    </lineage>
</organism>
<keyword evidence="1 4" id="KW-0378">Hydrolase</keyword>
<dbReference type="EMBL" id="JBHLVF010000008">
    <property type="protein sequence ID" value="MFC0390553.1"/>
    <property type="molecule type" value="Genomic_DNA"/>
</dbReference>
<dbReference type="SUPFAM" id="SSF51445">
    <property type="entry name" value="(Trans)glycosidases"/>
    <property type="match status" value="1"/>
</dbReference>
<feature type="domain" description="Glycoside hydrolase family 42 N-terminal" evidence="3">
    <location>
        <begin position="168"/>
        <end position="291"/>
    </location>
</feature>
<dbReference type="RefSeq" id="WP_204820170.1">
    <property type="nucleotide sequence ID" value="NZ_JANHOF010000010.1"/>
</dbReference>
<keyword evidence="2 4" id="KW-0326">Glycosidase</keyword>
<evidence type="ECO:0000256" key="2">
    <source>
        <dbReference type="ARBA" id="ARBA00023295"/>
    </source>
</evidence>
<dbReference type="Pfam" id="PF02449">
    <property type="entry name" value="Glyco_hydro_42"/>
    <property type="match status" value="1"/>
</dbReference>